<sequence length="49" mass="5257">MSGLANTFFPLRGRSAEGAEGASVERNPPTRPHLTALRAVVRPQRGQKA</sequence>
<accession>D5VF61</accession>
<dbReference type="HOGENOM" id="CLU_3133703_0_0_5"/>
<proteinExistence type="predicted"/>
<gene>
    <name evidence="2" type="ordered locus">Cseg_1090</name>
</gene>
<evidence type="ECO:0000313" key="2">
    <source>
        <dbReference type="EMBL" id="ADG09593.1"/>
    </source>
</evidence>
<organism evidence="2 3">
    <name type="scientific">Caulobacter segnis (strain ATCC 21756 / DSM 7131 / JCM 7823 / NBRC 15250 / LMG 17158 / TK0059)</name>
    <name type="common">Mycoplana segnis</name>
    <dbReference type="NCBI Taxonomy" id="509190"/>
    <lineage>
        <taxon>Bacteria</taxon>
        <taxon>Pseudomonadati</taxon>
        <taxon>Pseudomonadota</taxon>
        <taxon>Alphaproteobacteria</taxon>
        <taxon>Caulobacterales</taxon>
        <taxon>Caulobacteraceae</taxon>
        <taxon>Caulobacter</taxon>
    </lineage>
</organism>
<dbReference type="AlphaFoldDB" id="D5VF61"/>
<dbReference type="EMBL" id="CP002008">
    <property type="protein sequence ID" value="ADG09593.1"/>
    <property type="molecule type" value="Genomic_DNA"/>
</dbReference>
<evidence type="ECO:0000256" key="1">
    <source>
        <dbReference type="SAM" id="MobiDB-lite"/>
    </source>
</evidence>
<evidence type="ECO:0000313" key="3">
    <source>
        <dbReference type="Proteomes" id="UP000002629"/>
    </source>
</evidence>
<name>D5VF61_CAUST</name>
<feature type="region of interest" description="Disordered" evidence="1">
    <location>
        <begin position="1"/>
        <end position="49"/>
    </location>
</feature>
<reference evidence="3" key="1">
    <citation type="journal article" date="2011" name="J. Bacteriol.">
        <title>Genome sequences of eight morphologically diverse alphaproteobacteria.</title>
        <authorList>
            <consortium name="US DOE Joint Genome Institute"/>
            <person name="Brown P.J."/>
            <person name="Kysela D.T."/>
            <person name="Buechlein A."/>
            <person name="Hemmerich C."/>
            <person name="Brun Y.V."/>
        </authorList>
    </citation>
    <scope>NUCLEOTIDE SEQUENCE [LARGE SCALE GENOMIC DNA]</scope>
    <source>
        <strain evidence="3">ATCC 21756 / DSM 7131 / JCM 7823 / NBRC 15250 / LMG 17158 / TK0059</strain>
    </source>
</reference>
<protein>
    <submittedName>
        <fullName evidence="2">Uncharacterized protein</fullName>
    </submittedName>
</protein>
<dbReference type="KEGG" id="cse:Cseg_1090"/>
<dbReference type="Proteomes" id="UP000002629">
    <property type="component" value="Chromosome"/>
</dbReference>